<reference evidence="1" key="1">
    <citation type="submission" date="2020-05" db="EMBL/GenBank/DDBJ databases">
        <title>Large-scale comparative analyses of tick genomes elucidate their genetic diversity and vector capacities.</title>
        <authorList>
            <person name="Jia N."/>
            <person name="Wang J."/>
            <person name="Shi W."/>
            <person name="Du L."/>
            <person name="Sun Y."/>
            <person name="Zhan W."/>
            <person name="Jiang J."/>
            <person name="Wang Q."/>
            <person name="Zhang B."/>
            <person name="Ji P."/>
            <person name="Sakyi L.B."/>
            <person name="Cui X."/>
            <person name="Yuan T."/>
            <person name="Jiang B."/>
            <person name="Yang W."/>
            <person name="Lam T.T.-Y."/>
            <person name="Chang Q."/>
            <person name="Ding S."/>
            <person name="Wang X."/>
            <person name="Zhu J."/>
            <person name="Ruan X."/>
            <person name="Zhao L."/>
            <person name="Wei J."/>
            <person name="Que T."/>
            <person name="Du C."/>
            <person name="Cheng J."/>
            <person name="Dai P."/>
            <person name="Han X."/>
            <person name="Huang E."/>
            <person name="Gao Y."/>
            <person name="Liu J."/>
            <person name="Shao H."/>
            <person name="Ye R."/>
            <person name="Li L."/>
            <person name="Wei W."/>
            <person name="Wang X."/>
            <person name="Wang C."/>
            <person name="Yang T."/>
            <person name="Huo Q."/>
            <person name="Li W."/>
            <person name="Guo W."/>
            <person name="Chen H."/>
            <person name="Zhou L."/>
            <person name="Ni X."/>
            <person name="Tian J."/>
            <person name="Zhou Y."/>
            <person name="Sheng Y."/>
            <person name="Liu T."/>
            <person name="Pan Y."/>
            <person name="Xia L."/>
            <person name="Li J."/>
            <person name="Zhao F."/>
            <person name="Cao W."/>
        </authorList>
    </citation>
    <scope>NUCLEOTIDE SEQUENCE</scope>
    <source>
        <strain evidence="1">Hyas-2018</strain>
    </source>
</reference>
<keyword evidence="2" id="KW-1185">Reference proteome</keyword>
<proteinExistence type="predicted"/>
<protein>
    <submittedName>
        <fullName evidence="1">Uncharacterized protein</fullName>
    </submittedName>
</protein>
<dbReference type="EMBL" id="CM023487">
    <property type="protein sequence ID" value="KAH6925195.1"/>
    <property type="molecule type" value="Genomic_DNA"/>
</dbReference>
<organism evidence="1 2">
    <name type="scientific">Hyalomma asiaticum</name>
    <name type="common">Tick</name>
    <dbReference type="NCBI Taxonomy" id="266040"/>
    <lineage>
        <taxon>Eukaryota</taxon>
        <taxon>Metazoa</taxon>
        <taxon>Ecdysozoa</taxon>
        <taxon>Arthropoda</taxon>
        <taxon>Chelicerata</taxon>
        <taxon>Arachnida</taxon>
        <taxon>Acari</taxon>
        <taxon>Parasitiformes</taxon>
        <taxon>Ixodida</taxon>
        <taxon>Ixodoidea</taxon>
        <taxon>Ixodidae</taxon>
        <taxon>Hyalomminae</taxon>
        <taxon>Hyalomma</taxon>
    </lineage>
</organism>
<evidence type="ECO:0000313" key="1">
    <source>
        <dbReference type="EMBL" id="KAH6925195.1"/>
    </source>
</evidence>
<comment type="caution">
    <text evidence="1">The sequence shown here is derived from an EMBL/GenBank/DDBJ whole genome shotgun (WGS) entry which is preliminary data.</text>
</comment>
<name>A0ACB7RRQ9_HYAAI</name>
<accession>A0ACB7RRQ9</accession>
<dbReference type="Proteomes" id="UP000821845">
    <property type="component" value="Chromosome 7"/>
</dbReference>
<sequence>MVDVYVDQKKIRFVNIYAPVQRSDRNVFFKDLHPLVLEPLPHVLVGNFNCVVDSNGDRRGPG</sequence>
<evidence type="ECO:0000313" key="2">
    <source>
        <dbReference type="Proteomes" id="UP000821845"/>
    </source>
</evidence>
<gene>
    <name evidence="1" type="ORF">HPB50_001563</name>
</gene>